<gene>
    <name evidence="1" type="primary">g8626</name>
    <name evidence="1" type="ORF">NpPPO83_00008626</name>
</gene>
<protein>
    <submittedName>
        <fullName evidence="1">ABC transporter CDR4</fullName>
    </submittedName>
</protein>
<name>A0ACB5RTR9_9PEZI</name>
<organism evidence="1 2">
    <name type="scientific">Neofusicoccum parvum</name>
    <dbReference type="NCBI Taxonomy" id="310453"/>
    <lineage>
        <taxon>Eukaryota</taxon>
        <taxon>Fungi</taxon>
        <taxon>Dikarya</taxon>
        <taxon>Ascomycota</taxon>
        <taxon>Pezizomycotina</taxon>
        <taxon>Dothideomycetes</taxon>
        <taxon>Dothideomycetes incertae sedis</taxon>
        <taxon>Botryosphaeriales</taxon>
        <taxon>Botryosphaeriaceae</taxon>
        <taxon>Neofusicoccum</taxon>
    </lineage>
</organism>
<evidence type="ECO:0000313" key="2">
    <source>
        <dbReference type="Proteomes" id="UP001165186"/>
    </source>
</evidence>
<proteinExistence type="predicted"/>
<sequence>MVSFRRLMQSRHSSTAANPDTAGSDGVGDSGGNGEQVGMTILHRSTDHTHSRTQSNTNTHSSWPSAEDTSTRYSASLHHPDRHPESSHLDLLPATTASDRLSLHSAHSKWTTASKTSTTAAPPASHQPKQHPPSSDDSSDDRARATRIHSVAQRYSSLPAYIAPAAAAANPFRAAPGSPLDPRGPAFSARAWAAAVLRLQAAEPGRQPGRAAGVAWANLSVRGDDGDADAAFQPTVGNVFLRWAWGRRRKAAKKEILRACDGVVGKGEMLLVLGPPGSGCSTLLRTVAGETAGLGVDGGSYLNYRGICADQMHREFRGDAIYTAELDVHFPSLTVGDTLLFAARARAPRLLVGGVEDREVWACHMRDVVMAMFGIGHTLNTKVGNDYVRGVSGGERKRVSIAEATLSRAPLQCWDNSTRGLDSANALEFCRTLRVQTEYLGVSACVAIYQASQGIYDVFDKVTVLYDGRQIFFGRCEDSKDYFVDMGFECPQRQTTADFLTSMTSPAERIVREGYENRVPRTADEFAAVWKASDEYHRLLQDLREYDKKYSFGGKYLDRFVASKKAQQAKLARTKSPYTLSYGQQVRLCLWRCIKRLRADPSLTLTQFFGNAIMALIIGSVFYNLKDDTESFFRRGAVLFFAILMNAFGSALEILTLYAQRPIVEKHTRYALYHPSAEAIASMLTDIPYKIANCIIFNLALYFLTNLRREPSAFFFFLLISFALTLAMSMLFRTIASVSRTISQAMVPATLLILAIVIFAGFAIPIAYMRGWCRWINFIDPVAYGFEALMVNEFHGRAFACDAFVPGYPDAAPQNRVCNAVGASPGASAVDGDAYVRAAFGYEYAHRWRDLGAVVGFTFLFMATYLVATEFIQEKRPKGEVLVFRRGHGPGRPRGLNDIEMASRQRGSIIGDPGAAAAIKKQTSIFHWQSLCYDIKSADGQKRLLDNVDGWIKPGTLTALMGVSGAGKTTLLDTLAARTTMGVVTGDVLVDGRPRNANFQRSTGYVQQQDIHLETSTVREALNFSALLRQPATVSRQEKIDYAWEVIKLLEMEEYADAVVGVPGEGLNVEQRRRLTIGVELAAKPALLFLDEPTSGLDSQTSWAICDLIEKLTKAGQAVLCTIHQPSAMLFERFDRLLLLHNGGKTIYFGDIGENSRTVIKYFEERCEEGRRCPEKANPAEWLLEVIGAAPGCSSEVDWAQVWRDSQEHDAVYQELVQLKEKPVGLRADNAVSGEVEEYREFAAPFSTQMREVTKRVFQQYWRTPTYIYSKFSTCLFSSLFIGLVFLSTPPTIQGLQNSMFAIFMLITILGQLIQQSMPLFITQRTLYEARERPSRTYAWPPFLLATILADLPYSTLATLLIHPPIFYLLGLQSHASASARSGQLLALVWAALAFASTFSAAAVAAAPTAEAGANAAQLCFSLCLVFCGVLPPAPLLPTAWRWLNRVSPFTYLVEALLSAAVGGAAVTCAEDELLRFEPPEGVACAEYMEVWIRGVVISVDCISVRLRRTIKLLARFDSVTKRESPQLISNEYLKKLDGCYLRFKDWGDGVGVGDGALDAVERSGSSFKKSLVKSFDGIYIRLRVVGNLLKEGKELSGERDEEARAIVLRISADVDALEEQVPALKAFLENPDGLHADGDAAARHRQVSSSTANTRDTSTTWTTNTTADDEAYDSPPAPLRSSAPPLTPKTPRTQTFQAFIGSDRTDTTAPTTATTTTSPGTTAPDWDDSGQWEDRDYVIRALSASQSQTSFAAASDDEDGPDAVFAPRKMLDFSSSSKSGDGSSDSPTAVAAVATAADSSPRHAANTTWIEDNSSTFKEGGSEESPKGAGEAAAAAAAAEKSKRAPWAKAVDGSPSSGGELKAWEKDHDQFRKYIGARLGMLERHNRSLERRLEDLQGRGLDGDEARGVIEEFVKRKGEEERWEKSIREAAIEEYKEHVRLEAERERERRNVLMHQARLIENRAQHEMSEIYQHTGVQIREAEQRHQDEVYQIQQRLTSELLVIERRIHEQIESSMWSASPNHAESAKKGKGPQVSFEARETALRDQPESMREMREKTNSLQVPSFRTSDGSGATGNPSAVSYLAPETPQSASFPTDQQNMHPTETQSSTGYRPMVAVAPWDSRGNSGNSLETVHKNQISPDTLTYYGLPWEWDKADRDAVVILKDMEPWETNILFEHSRRKRLSAARAPHNSAVDDDDDDETDTPPPPLRRRSNSRHLEEVGREIGERVRKFEPEL</sequence>
<dbReference type="EMBL" id="BSXG01000009">
    <property type="protein sequence ID" value="GME23892.1"/>
    <property type="molecule type" value="Genomic_DNA"/>
</dbReference>
<evidence type="ECO:0000313" key="1">
    <source>
        <dbReference type="EMBL" id="GME23892.1"/>
    </source>
</evidence>
<dbReference type="Proteomes" id="UP001165186">
    <property type="component" value="Unassembled WGS sequence"/>
</dbReference>
<keyword evidence="2" id="KW-1185">Reference proteome</keyword>
<comment type="caution">
    <text evidence="1">The sequence shown here is derived from an EMBL/GenBank/DDBJ whole genome shotgun (WGS) entry which is preliminary data.</text>
</comment>
<accession>A0ACB5RTR9</accession>
<reference evidence="1" key="1">
    <citation type="submission" date="2024-09" db="EMBL/GenBank/DDBJ databases">
        <title>Draft Genome Sequences of Neofusicoccum parvum.</title>
        <authorList>
            <person name="Ashida A."/>
            <person name="Camagna M."/>
            <person name="Tanaka A."/>
            <person name="Takemoto D."/>
        </authorList>
    </citation>
    <scope>NUCLEOTIDE SEQUENCE</scope>
    <source>
        <strain evidence="1">PPO83</strain>
    </source>
</reference>